<dbReference type="InterPro" id="IPR001387">
    <property type="entry name" value="Cro/C1-type_HTH"/>
</dbReference>
<dbReference type="GO" id="GO:0003677">
    <property type="term" value="F:DNA binding"/>
    <property type="evidence" value="ECO:0007669"/>
    <property type="project" value="UniProtKB-KW"/>
</dbReference>
<dbReference type="Pfam" id="PF01381">
    <property type="entry name" value="HTH_3"/>
    <property type="match status" value="1"/>
</dbReference>
<dbReference type="PANTHER" id="PTHR46558:SF14">
    <property type="entry name" value="HTH-TYPE TRANSCRIPTIONAL REGULATOR ANSR"/>
    <property type="match status" value="1"/>
</dbReference>
<reference evidence="3 4" key="1">
    <citation type="submission" date="2018-05" db="EMBL/GenBank/DDBJ databases">
        <title>Complete genome sequence of Megasphaera sp. AJH120T, isolated from the ceca of a chicken.</title>
        <authorList>
            <person name="Maki J."/>
            <person name="Looft T."/>
        </authorList>
    </citation>
    <scope>NUCLEOTIDE SEQUENCE [LARGE SCALE GENOMIC DNA]</scope>
    <source>
        <strain evidence="3 4">AJH120</strain>
    </source>
</reference>
<evidence type="ECO:0000256" key="1">
    <source>
        <dbReference type="ARBA" id="ARBA00023125"/>
    </source>
</evidence>
<evidence type="ECO:0000313" key="3">
    <source>
        <dbReference type="EMBL" id="AXL20294.1"/>
    </source>
</evidence>
<feature type="domain" description="HTH cro/C1-type" evidence="2">
    <location>
        <begin position="10"/>
        <end position="64"/>
    </location>
</feature>
<keyword evidence="1" id="KW-0238">DNA-binding</keyword>
<evidence type="ECO:0000259" key="2">
    <source>
        <dbReference type="PROSITE" id="PS50943"/>
    </source>
</evidence>
<dbReference type="Gene3D" id="1.10.260.40">
    <property type="entry name" value="lambda repressor-like DNA-binding domains"/>
    <property type="match status" value="1"/>
</dbReference>
<accession>A0A346AWQ1</accession>
<dbReference type="PROSITE" id="PS50943">
    <property type="entry name" value="HTH_CROC1"/>
    <property type="match status" value="1"/>
</dbReference>
<evidence type="ECO:0000313" key="4">
    <source>
        <dbReference type="Proteomes" id="UP000254337"/>
    </source>
</evidence>
<dbReference type="PANTHER" id="PTHR46558">
    <property type="entry name" value="TRACRIPTIONAL REGULATORY PROTEIN-RELATED-RELATED"/>
    <property type="match status" value="1"/>
</dbReference>
<protein>
    <submittedName>
        <fullName evidence="3">XRE family transcriptional regulator</fullName>
    </submittedName>
</protein>
<sequence length="73" mass="8623">MLKNEIGQRLKRCRLKRKYSQEHIAAVLNCSQASYALYESGKRMIPIEKLIVLAKYYKVSTDYFLGIRLRNLK</sequence>
<dbReference type="AlphaFoldDB" id="A0A346AWQ1"/>
<dbReference type="RefSeq" id="WP_107195589.1">
    <property type="nucleotide sequence ID" value="NZ_CP029462.1"/>
</dbReference>
<dbReference type="OrthoDB" id="9812239at2"/>
<dbReference type="SMART" id="SM00530">
    <property type="entry name" value="HTH_XRE"/>
    <property type="match status" value="1"/>
</dbReference>
<dbReference type="InterPro" id="IPR010982">
    <property type="entry name" value="Lambda_DNA-bd_dom_sf"/>
</dbReference>
<dbReference type="Proteomes" id="UP000254337">
    <property type="component" value="Chromosome"/>
</dbReference>
<dbReference type="SUPFAM" id="SSF47413">
    <property type="entry name" value="lambda repressor-like DNA-binding domains"/>
    <property type="match status" value="1"/>
</dbReference>
<keyword evidence="4" id="KW-1185">Reference proteome</keyword>
<dbReference type="EMBL" id="CP029462">
    <property type="protein sequence ID" value="AXL20294.1"/>
    <property type="molecule type" value="Genomic_DNA"/>
</dbReference>
<proteinExistence type="predicted"/>
<gene>
    <name evidence="3" type="ORF">DKB62_01190</name>
</gene>
<dbReference type="KEGG" id="meg:DKB62_01190"/>
<organism evidence="3 4">
    <name type="scientific">Megasphaera stantonii</name>
    <dbReference type="NCBI Taxonomy" id="2144175"/>
    <lineage>
        <taxon>Bacteria</taxon>
        <taxon>Bacillati</taxon>
        <taxon>Bacillota</taxon>
        <taxon>Negativicutes</taxon>
        <taxon>Veillonellales</taxon>
        <taxon>Veillonellaceae</taxon>
        <taxon>Megasphaera</taxon>
    </lineage>
</organism>
<dbReference type="CDD" id="cd00093">
    <property type="entry name" value="HTH_XRE"/>
    <property type="match status" value="1"/>
</dbReference>
<name>A0A346AWQ1_9FIRM</name>